<dbReference type="Gene3D" id="3.40.50.200">
    <property type="entry name" value="Peptidase S8/S53 domain"/>
    <property type="match status" value="1"/>
</dbReference>
<dbReference type="InterPro" id="IPR015500">
    <property type="entry name" value="Peptidase_S8_subtilisin-rel"/>
</dbReference>
<dbReference type="SUPFAM" id="SSF54897">
    <property type="entry name" value="Protease propeptides/inhibitors"/>
    <property type="match status" value="1"/>
</dbReference>
<dbReference type="InterPro" id="IPR034193">
    <property type="entry name" value="PCSK9_ProteinaseK-like"/>
</dbReference>
<dbReference type="PANTHER" id="PTHR43806">
    <property type="entry name" value="PEPTIDASE S8"/>
    <property type="match status" value="1"/>
</dbReference>
<accession>A0A8H2WBI9</accession>
<dbReference type="PRINTS" id="PR00723">
    <property type="entry name" value="SUBTILISIN"/>
</dbReference>
<dbReference type="Pfam" id="PF00082">
    <property type="entry name" value="Peptidase_S8"/>
    <property type="match status" value="1"/>
</dbReference>
<dbReference type="InterPro" id="IPR000209">
    <property type="entry name" value="Peptidase_S8/S53_dom"/>
</dbReference>
<dbReference type="PROSITE" id="PS51892">
    <property type="entry name" value="SUBTILASE"/>
    <property type="match status" value="1"/>
</dbReference>
<dbReference type="CDD" id="cd04077">
    <property type="entry name" value="Peptidases_S8_PCSK9_ProteinaseK_like"/>
    <property type="match status" value="1"/>
</dbReference>
<reference evidence="9" key="1">
    <citation type="submission" date="2021-01" db="EMBL/GenBank/DDBJ databases">
        <authorList>
            <person name="Kaushik A."/>
        </authorList>
    </citation>
    <scope>NUCLEOTIDE SEQUENCE</scope>
    <source>
        <strain evidence="9">AG1-1B</strain>
    </source>
</reference>
<dbReference type="InterPro" id="IPR023828">
    <property type="entry name" value="Peptidase_S8_Ser-AS"/>
</dbReference>
<dbReference type="AlphaFoldDB" id="A0A8H2WBI9"/>
<evidence type="ECO:0008006" key="11">
    <source>
        <dbReference type="Google" id="ProtNLM"/>
    </source>
</evidence>
<feature type="active site" description="Charge relay system" evidence="5">
    <location>
        <position position="173"/>
    </location>
</feature>
<organism evidence="9 10">
    <name type="scientific">Rhizoctonia solani</name>
    <dbReference type="NCBI Taxonomy" id="456999"/>
    <lineage>
        <taxon>Eukaryota</taxon>
        <taxon>Fungi</taxon>
        <taxon>Dikarya</taxon>
        <taxon>Basidiomycota</taxon>
        <taxon>Agaricomycotina</taxon>
        <taxon>Agaricomycetes</taxon>
        <taxon>Cantharellales</taxon>
        <taxon>Ceratobasidiaceae</taxon>
        <taxon>Rhizoctonia</taxon>
    </lineage>
</organism>
<sequence length="381" mass="40101">MYPVLLTSIFSIISTSLAAPTTNIPIIKHAGSVRLNSYIIKLKDSVFQELHFDDLFSSGTHPSITYKYKDAFHGYAAKFQSEELRYIRQSSDVEYIVEDGIIALDYDVIESTSEPNMKANFEDQMYMSTHIGGAGVDIYGLDTGIQINHTSFGGRARWGATFGGYDDVDRNGHGTHTAATAVGDSFGVATSSNIIAVKVLGDSAIGQWSDVIAGIDFVITQAAQSGRPTIATLSLTGFTYTPVDIAVANAISKGVHFTVAAGNWGVDASGSSPAHVEEANTIGAVDSNKVRAGFSNFGASIDVWALGVNVTSAWVGPAGTETRVLSGTSMATPFVAGILAVAIGDYGNKSPADLSKDLKANARPVVTGAPNGTTNLLVSQW</sequence>
<evidence type="ECO:0000256" key="3">
    <source>
        <dbReference type="ARBA" id="ARBA00022801"/>
    </source>
</evidence>
<dbReference type="InterPro" id="IPR036852">
    <property type="entry name" value="Peptidase_S8/S53_dom_sf"/>
</dbReference>
<dbReference type="Gene3D" id="3.30.70.80">
    <property type="entry name" value="Peptidase S8 propeptide/proteinase inhibitor I9"/>
    <property type="match status" value="1"/>
</dbReference>
<feature type="domain" description="Inhibitor I9" evidence="8">
    <location>
        <begin position="38"/>
        <end position="103"/>
    </location>
</feature>
<dbReference type="Pfam" id="PF05922">
    <property type="entry name" value="Inhibitor_I9"/>
    <property type="match status" value="1"/>
</dbReference>
<keyword evidence="6" id="KW-0732">Signal</keyword>
<evidence type="ECO:0000256" key="1">
    <source>
        <dbReference type="ARBA" id="ARBA00011073"/>
    </source>
</evidence>
<dbReference type="EMBL" id="CAJMWQ010000574">
    <property type="protein sequence ID" value="CAE6363288.1"/>
    <property type="molecule type" value="Genomic_DNA"/>
</dbReference>
<evidence type="ECO:0000313" key="9">
    <source>
        <dbReference type="EMBL" id="CAE6363288.1"/>
    </source>
</evidence>
<dbReference type="SUPFAM" id="SSF52743">
    <property type="entry name" value="Subtilisin-like"/>
    <property type="match status" value="1"/>
</dbReference>
<evidence type="ECO:0000259" key="8">
    <source>
        <dbReference type="Pfam" id="PF05922"/>
    </source>
</evidence>
<gene>
    <name evidence="9" type="ORF">RDB_LOCUS12391</name>
</gene>
<evidence type="ECO:0000313" key="10">
    <source>
        <dbReference type="Proteomes" id="UP000663826"/>
    </source>
</evidence>
<evidence type="ECO:0000256" key="2">
    <source>
        <dbReference type="ARBA" id="ARBA00022670"/>
    </source>
</evidence>
<name>A0A8H2WBI9_9AGAM</name>
<dbReference type="GO" id="GO:0004252">
    <property type="term" value="F:serine-type endopeptidase activity"/>
    <property type="evidence" value="ECO:0007669"/>
    <property type="project" value="UniProtKB-UniRule"/>
</dbReference>
<dbReference type="InterPro" id="IPR010259">
    <property type="entry name" value="S8pro/Inhibitor_I9"/>
</dbReference>
<keyword evidence="4 5" id="KW-0720">Serine protease</keyword>
<feature type="signal peptide" evidence="6">
    <location>
        <begin position="1"/>
        <end position="18"/>
    </location>
</feature>
<dbReference type="PROSITE" id="PS00138">
    <property type="entry name" value="SUBTILASE_SER"/>
    <property type="match status" value="1"/>
</dbReference>
<comment type="caution">
    <text evidence="9">The sequence shown here is derived from an EMBL/GenBank/DDBJ whole genome shotgun (WGS) entry which is preliminary data.</text>
</comment>
<dbReference type="GO" id="GO:0005615">
    <property type="term" value="C:extracellular space"/>
    <property type="evidence" value="ECO:0007669"/>
    <property type="project" value="TreeGrafter"/>
</dbReference>
<evidence type="ECO:0000256" key="4">
    <source>
        <dbReference type="ARBA" id="ARBA00022825"/>
    </source>
</evidence>
<feature type="chain" id="PRO_5034570974" description="Cuticle-degrading protease" evidence="6">
    <location>
        <begin position="19"/>
        <end position="381"/>
    </location>
</feature>
<dbReference type="InterPro" id="IPR037045">
    <property type="entry name" value="S8pro/Inhibitor_I9_sf"/>
</dbReference>
<dbReference type="Proteomes" id="UP000663826">
    <property type="component" value="Unassembled WGS sequence"/>
</dbReference>
<feature type="active site" description="Charge relay system" evidence="5">
    <location>
        <position position="329"/>
    </location>
</feature>
<dbReference type="InterPro" id="IPR050131">
    <property type="entry name" value="Peptidase_S8_subtilisin-like"/>
</dbReference>
<keyword evidence="3 5" id="KW-0378">Hydrolase</keyword>
<evidence type="ECO:0000256" key="5">
    <source>
        <dbReference type="PROSITE-ProRule" id="PRU01240"/>
    </source>
</evidence>
<dbReference type="PANTHER" id="PTHR43806:SF11">
    <property type="entry name" value="CEREVISIN-RELATED"/>
    <property type="match status" value="1"/>
</dbReference>
<proteinExistence type="inferred from homology"/>
<feature type="domain" description="Peptidase S8/S53" evidence="7">
    <location>
        <begin position="136"/>
        <end position="363"/>
    </location>
</feature>
<feature type="active site" description="Charge relay system" evidence="5">
    <location>
        <position position="142"/>
    </location>
</feature>
<dbReference type="GO" id="GO:0006508">
    <property type="term" value="P:proteolysis"/>
    <property type="evidence" value="ECO:0007669"/>
    <property type="project" value="UniProtKB-KW"/>
</dbReference>
<evidence type="ECO:0000256" key="6">
    <source>
        <dbReference type="SAM" id="SignalP"/>
    </source>
</evidence>
<evidence type="ECO:0000259" key="7">
    <source>
        <dbReference type="Pfam" id="PF00082"/>
    </source>
</evidence>
<comment type="similarity">
    <text evidence="1 5">Belongs to the peptidase S8 family.</text>
</comment>
<keyword evidence="2 5" id="KW-0645">Protease</keyword>
<protein>
    <recommendedName>
        <fullName evidence="11">Cuticle-degrading protease</fullName>
    </recommendedName>
</protein>